<dbReference type="EMBL" id="NNAK01000093">
    <property type="protein sequence ID" value="OZP00685.1"/>
    <property type="molecule type" value="Genomic_DNA"/>
</dbReference>
<reference evidence="4 5" key="1">
    <citation type="submission" date="2017-07" db="EMBL/GenBank/DDBJ databases">
        <authorList>
            <person name="Zhi S."/>
            <person name="Banting G."/>
            <person name="Neumann N."/>
        </authorList>
    </citation>
    <scope>NUCLEOTIDE SEQUENCE [LARGE SCALE GENOMIC DNA]</scope>
    <source>
        <strain evidence="4 5">WW41</strain>
    </source>
</reference>
<comment type="caution">
    <text evidence="3">The sequence shown here is derived from an EMBL/GenBank/DDBJ whole genome shotgun (WGS) entry which is preliminary data.</text>
</comment>
<reference evidence="2" key="4">
    <citation type="submission" date="2021-03" db="EMBL/GenBank/DDBJ databases">
        <authorList>
            <consortium name="NCBI Pathogen Detection Project"/>
        </authorList>
    </citation>
    <scope>NUCLEOTIDE SEQUENCE</scope>
    <source>
        <strain evidence="2">ST-87-5</strain>
    </source>
</reference>
<organism evidence="3 6">
    <name type="scientific">Escherichia coli</name>
    <dbReference type="NCBI Taxonomy" id="562"/>
    <lineage>
        <taxon>Bacteria</taxon>
        <taxon>Pseudomonadati</taxon>
        <taxon>Pseudomonadota</taxon>
        <taxon>Gammaproteobacteria</taxon>
        <taxon>Enterobacterales</taxon>
        <taxon>Enterobacteriaceae</taxon>
        <taxon>Escherichia</taxon>
    </lineage>
</organism>
<dbReference type="InterPro" id="IPR006116">
    <property type="entry name" value="NT_2-5OAS_ClassI-CCAase"/>
</dbReference>
<sequence length="415" mass="46448">MSNEQTKHSSWEYFLLRAARKISLSAAQYSVIDARYSQLEKILSAADDPLLADAHIFPQGSMRLQTTINPVPGAPADLGTIDADAIVWLPHARGIDARTVLEVIERRFQEGSRVQEDIQRLRRGVRIVYADENPGFHIDVTPARPCHHNEQSDGLGMLEVPDREHGWKASSPIPYADWLHDASKQDIMLEHVVEFNKSHAAMDSATQAPLPEYKEYQKDDPLRASIKLMKRHRDEWAIRTKNEGYRPISAVITTLATHAYLDVVAQSVYTAFTPLQAILAIVNRMPDHIHRYGNEYYVCNPEDNGENFAEKWNRPDEGYKYVDAFNKWHASARSALTLGLDSHASTETFAKAVQEQFGIGPTFVREVNESIPANWTMPGRQDGVTRNSVAMGSLFGSSVSSTQSQANVAPVGRLG</sequence>
<proteinExistence type="predicted"/>
<dbReference type="Proteomes" id="UP000871786">
    <property type="component" value="Unassembled WGS sequence"/>
</dbReference>
<reference evidence="2" key="2">
    <citation type="journal article" date="2018" name="Genome Biol.">
        <title>SKESA: strategic k-mer extension for scrupulous assemblies.</title>
        <authorList>
            <person name="Souvorov A."/>
            <person name="Agarwala R."/>
            <person name="Lipman D.J."/>
        </authorList>
    </citation>
    <scope>NUCLEOTIDE SEQUENCE</scope>
    <source>
        <strain evidence="2">ST-87-5</strain>
    </source>
</reference>
<accession>A0A243ZRL9</accession>
<protein>
    <submittedName>
        <fullName evidence="3">Nucleotidyltransferase</fullName>
    </submittedName>
</protein>
<evidence type="ECO:0000256" key="1">
    <source>
        <dbReference type="ARBA" id="ARBA00023118"/>
    </source>
</evidence>
<dbReference type="AlphaFoldDB" id="A0A243ZRL9"/>
<dbReference type="Proteomes" id="UP000264870">
    <property type="component" value="Unassembled WGS sequence"/>
</dbReference>
<evidence type="ECO:0000313" key="2">
    <source>
        <dbReference type="EMBL" id="HBA4248563.1"/>
    </source>
</evidence>
<dbReference type="GO" id="GO:0016779">
    <property type="term" value="F:nucleotidyltransferase activity"/>
    <property type="evidence" value="ECO:0007669"/>
    <property type="project" value="InterPro"/>
</dbReference>
<dbReference type="Proteomes" id="UP000471490">
    <property type="component" value="Unassembled WGS sequence"/>
</dbReference>
<gene>
    <name evidence="4" type="ORF">CG702_24150</name>
    <name evidence="3" type="ORF">FPI65_28780</name>
    <name evidence="2" type="ORF">J5U05_003766</name>
</gene>
<dbReference type="EMBL" id="VLTB01000485">
    <property type="protein sequence ID" value="NDR95157.1"/>
    <property type="molecule type" value="Genomic_DNA"/>
</dbReference>
<keyword evidence="1" id="KW-0051">Antiviral defense</keyword>
<keyword evidence="3" id="KW-0808">Transferase</keyword>
<dbReference type="Pfam" id="PF18144">
    <property type="entry name" value="SMODS"/>
    <property type="match status" value="1"/>
</dbReference>
<evidence type="ECO:0000313" key="6">
    <source>
        <dbReference type="Proteomes" id="UP000471490"/>
    </source>
</evidence>
<evidence type="ECO:0000313" key="3">
    <source>
        <dbReference type="EMBL" id="NDR95157.1"/>
    </source>
</evidence>
<reference evidence="3 6" key="3">
    <citation type="journal article" date="2020" name="Int. J. Nanomedicine">
        <title>Consequences Of Long-Term Bacteria's Exposure To Silver Nanoformulations With Different PhysicoChemical Properties.</title>
        <authorList>
            <person name="Kedziora A."/>
            <person name="Wernecki M."/>
            <person name="Korzekwa K."/>
            <person name="Speruda M."/>
            <person name="Gerasymchuk Y."/>
            <person name="Lukowiak A."/>
            <person name="Bugla-Ploskonska G."/>
        </authorList>
    </citation>
    <scope>NUCLEOTIDE SEQUENCE [LARGE SCALE GENOMIC DNA]</scope>
    <source>
        <strain evidence="3 6">ATCC 11230</strain>
    </source>
</reference>
<evidence type="ECO:0000313" key="4">
    <source>
        <dbReference type="EMBL" id="OZP00685.1"/>
    </source>
</evidence>
<dbReference type="GO" id="GO:0051607">
    <property type="term" value="P:defense response to virus"/>
    <property type="evidence" value="ECO:0007669"/>
    <property type="project" value="UniProtKB-KW"/>
</dbReference>
<evidence type="ECO:0000313" key="5">
    <source>
        <dbReference type="Proteomes" id="UP000264870"/>
    </source>
</evidence>
<dbReference type="CDD" id="cd05400">
    <property type="entry name" value="NT_2-5OAS_ClassI-CCAase"/>
    <property type="match status" value="1"/>
</dbReference>
<dbReference type="EMBL" id="DADRWU010000043">
    <property type="protein sequence ID" value="HBA4248563.1"/>
    <property type="molecule type" value="Genomic_DNA"/>
</dbReference>
<name>A0A243ZRL9_ECOLX</name>
<dbReference type="RefSeq" id="WP_000064266.1">
    <property type="nucleotide sequence ID" value="NZ_AP022215.1"/>
</dbReference>